<dbReference type="Gene3D" id="3.40.47.10">
    <property type="match status" value="1"/>
</dbReference>
<accession>A0A5B2X222</accession>
<dbReference type="InterPro" id="IPR016039">
    <property type="entry name" value="Thiolase-like"/>
</dbReference>
<evidence type="ECO:0000313" key="3">
    <source>
        <dbReference type="Proteomes" id="UP000323454"/>
    </source>
</evidence>
<keyword evidence="3" id="KW-1185">Reference proteome</keyword>
<dbReference type="RefSeq" id="WP_149852302.1">
    <property type="nucleotide sequence ID" value="NZ_VUOB01000046.1"/>
</dbReference>
<evidence type="ECO:0000259" key="1">
    <source>
        <dbReference type="Pfam" id="PF13723"/>
    </source>
</evidence>
<name>A0A5B2X222_9PSEU</name>
<organism evidence="2 3">
    <name type="scientific">Solihabitans fulvus</name>
    <dbReference type="NCBI Taxonomy" id="1892852"/>
    <lineage>
        <taxon>Bacteria</taxon>
        <taxon>Bacillati</taxon>
        <taxon>Actinomycetota</taxon>
        <taxon>Actinomycetes</taxon>
        <taxon>Pseudonocardiales</taxon>
        <taxon>Pseudonocardiaceae</taxon>
        <taxon>Solihabitans</taxon>
    </lineage>
</organism>
<protein>
    <recommendedName>
        <fullName evidence="1">Beta-ketoacyl synthase-like N-terminal domain-containing protein</fullName>
    </recommendedName>
</protein>
<evidence type="ECO:0000313" key="2">
    <source>
        <dbReference type="EMBL" id="KAA2257284.1"/>
    </source>
</evidence>
<gene>
    <name evidence="2" type="ORF">F0L68_25335</name>
</gene>
<dbReference type="Pfam" id="PF13723">
    <property type="entry name" value="Ketoacyl-synt_2"/>
    <property type="match status" value="1"/>
</dbReference>
<comment type="caution">
    <text evidence="2">The sequence shown here is derived from an EMBL/GenBank/DDBJ whole genome shotgun (WGS) entry which is preliminary data.</text>
</comment>
<dbReference type="SUPFAM" id="SSF53901">
    <property type="entry name" value="Thiolase-like"/>
    <property type="match status" value="1"/>
</dbReference>
<dbReference type="GO" id="GO:0016746">
    <property type="term" value="F:acyltransferase activity"/>
    <property type="evidence" value="ECO:0007669"/>
    <property type="project" value="InterPro"/>
</dbReference>
<dbReference type="AlphaFoldDB" id="A0A5B2X222"/>
<reference evidence="2 3" key="2">
    <citation type="submission" date="2019-09" db="EMBL/GenBank/DDBJ databases">
        <authorList>
            <person name="Jin C."/>
        </authorList>
    </citation>
    <scope>NUCLEOTIDE SEQUENCE [LARGE SCALE GENOMIC DNA]</scope>
    <source>
        <strain evidence="2 3">AN110305</strain>
    </source>
</reference>
<sequence>MNAPTRDLAVLARAEWPTAPDEALPTVAGFVTSNFSPLVAEVAERCLRAHYGETPARAGERVGVVLASVRGDVTTASTLAEAVRSGSRVPPLLFFQSNPNAVVGHVTARWGLGGPVVCTSPTGDALADGLAVAALLIEEGDATQVLVVAAELADEDTHDRAEAVLVGPPPEESLAGKEFR</sequence>
<feature type="domain" description="Beta-ketoacyl synthase-like N-terminal" evidence="1">
    <location>
        <begin position="59"/>
        <end position="154"/>
    </location>
</feature>
<dbReference type="InterPro" id="IPR014030">
    <property type="entry name" value="Ketoacyl_synth_N"/>
</dbReference>
<dbReference type="EMBL" id="VUOB01000046">
    <property type="protein sequence ID" value="KAA2257284.1"/>
    <property type="molecule type" value="Genomic_DNA"/>
</dbReference>
<reference evidence="2 3" key="1">
    <citation type="submission" date="2019-09" db="EMBL/GenBank/DDBJ databases">
        <title>Goodfellowia gen. nov., a new genus of the Pseudonocardineae related to Actinoalloteichus, containing Goodfellowia coeruleoviolacea gen. nov., comb. nov. gen. nov., comb. nov.</title>
        <authorList>
            <person name="Labeda D."/>
        </authorList>
    </citation>
    <scope>NUCLEOTIDE SEQUENCE [LARGE SCALE GENOMIC DNA]</scope>
    <source>
        <strain evidence="2 3">AN110305</strain>
    </source>
</reference>
<proteinExistence type="predicted"/>
<dbReference type="Proteomes" id="UP000323454">
    <property type="component" value="Unassembled WGS sequence"/>
</dbReference>
<dbReference type="OrthoDB" id="3402212at2"/>